<evidence type="ECO:0000256" key="7">
    <source>
        <dbReference type="ARBA" id="ARBA00023015"/>
    </source>
</evidence>
<evidence type="ECO:0000256" key="4">
    <source>
        <dbReference type="ARBA" id="ARBA00022603"/>
    </source>
</evidence>
<dbReference type="Pfam" id="PF01035">
    <property type="entry name" value="DNA_binding_1"/>
    <property type="match status" value="1"/>
</dbReference>
<dbReference type="InterPro" id="IPR036631">
    <property type="entry name" value="MGMT_N_sf"/>
</dbReference>
<comment type="catalytic activity">
    <reaction evidence="1">
        <text>a 4-O-methyl-thymidine in DNA + L-cysteinyl-[protein] = a thymidine in DNA + S-methyl-L-cysteinyl-[protein]</text>
        <dbReference type="Rhea" id="RHEA:53428"/>
        <dbReference type="Rhea" id="RHEA-COMP:10131"/>
        <dbReference type="Rhea" id="RHEA-COMP:10132"/>
        <dbReference type="Rhea" id="RHEA-COMP:13555"/>
        <dbReference type="Rhea" id="RHEA-COMP:13556"/>
        <dbReference type="ChEBI" id="CHEBI:29950"/>
        <dbReference type="ChEBI" id="CHEBI:82612"/>
        <dbReference type="ChEBI" id="CHEBI:137386"/>
        <dbReference type="ChEBI" id="CHEBI:137387"/>
        <dbReference type="EC" id="2.1.1.63"/>
    </reaction>
</comment>
<dbReference type="Pfam" id="PF02870">
    <property type="entry name" value="Methyltransf_1N"/>
    <property type="match status" value="1"/>
</dbReference>
<evidence type="ECO:0000313" key="13">
    <source>
        <dbReference type="Proteomes" id="UP000279089"/>
    </source>
</evidence>
<evidence type="ECO:0000256" key="10">
    <source>
        <dbReference type="ARBA" id="ARBA00049348"/>
    </source>
</evidence>
<keyword evidence="8" id="KW-0804">Transcription</keyword>
<dbReference type="PANTHER" id="PTHR10815:SF13">
    <property type="entry name" value="METHYLATED-DNA--PROTEIN-CYSTEINE METHYLTRANSFERASE"/>
    <property type="match status" value="1"/>
</dbReference>
<accession>A0A3N4MDP7</accession>
<dbReference type="EMBL" id="RMBX01000010">
    <property type="protein sequence ID" value="RPD39727.1"/>
    <property type="molecule type" value="Genomic_DNA"/>
</dbReference>
<dbReference type="GO" id="GO:0032259">
    <property type="term" value="P:methylation"/>
    <property type="evidence" value="ECO:0007669"/>
    <property type="project" value="UniProtKB-KW"/>
</dbReference>
<keyword evidence="5 12" id="KW-0808">Transferase</keyword>
<dbReference type="InterPro" id="IPR014048">
    <property type="entry name" value="MethylDNA_cys_MeTrfase_DNA-bd"/>
</dbReference>
<keyword evidence="4 12" id="KW-0489">Methyltransferase</keyword>
<dbReference type="GO" id="GO:0043565">
    <property type="term" value="F:sequence-specific DNA binding"/>
    <property type="evidence" value="ECO:0007669"/>
    <property type="project" value="InterPro"/>
</dbReference>
<dbReference type="OrthoDB" id="9802228at2"/>
<name>A0A3N4MDP7_9BACT</name>
<feature type="domain" description="HTH araC/xylS-type" evidence="11">
    <location>
        <begin position="8"/>
        <end position="105"/>
    </location>
</feature>
<dbReference type="InterPro" id="IPR008332">
    <property type="entry name" value="MethylG_MeTrfase_N"/>
</dbReference>
<comment type="catalytic activity">
    <reaction evidence="10">
        <text>a 6-O-methyl-2'-deoxyguanosine in DNA + L-cysteinyl-[protein] = S-methyl-L-cysteinyl-[protein] + a 2'-deoxyguanosine in DNA</text>
        <dbReference type="Rhea" id="RHEA:24000"/>
        <dbReference type="Rhea" id="RHEA-COMP:10131"/>
        <dbReference type="Rhea" id="RHEA-COMP:10132"/>
        <dbReference type="Rhea" id="RHEA-COMP:11367"/>
        <dbReference type="Rhea" id="RHEA-COMP:11368"/>
        <dbReference type="ChEBI" id="CHEBI:29950"/>
        <dbReference type="ChEBI" id="CHEBI:82612"/>
        <dbReference type="ChEBI" id="CHEBI:85445"/>
        <dbReference type="ChEBI" id="CHEBI:85448"/>
        <dbReference type="EC" id="2.1.1.63"/>
    </reaction>
</comment>
<evidence type="ECO:0000256" key="5">
    <source>
        <dbReference type="ARBA" id="ARBA00022679"/>
    </source>
</evidence>
<evidence type="ECO:0000256" key="1">
    <source>
        <dbReference type="ARBA" id="ARBA00001286"/>
    </source>
</evidence>
<sequence length="299" mass="33099">MHHYEKIAAAIAYIYANHTEQPSLDDIAAAVHLSPYHFQRLFTEWAGVSPKKFLQYISLQHAKGLLAKDYTVEQATFETGLSGTSRLHDMFVNLEAMTPGEYRNGGEALSIRYTFIDTVFGPMLAAATDKGICSIAFADNRTAALEDLRLQWPNASFKEEDSPFTDDVKEYFGEIKTDIQEDQVRGAKQATKAKNEKAIRLHVKATPFQLKVWEALLKVPAGEVATYSRIAQQIDHPKAARAVGTAVGDNPVAYLIPCHRVIKSTGIFGGYHWGPVRKTAILGWESAKNQAVALSTAEE</sequence>
<dbReference type="SUPFAM" id="SSF46767">
    <property type="entry name" value="Methylated DNA-protein cysteine methyltransferase, C-terminal domain"/>
    <property type="match status" value="1"/>
</dbReference>
<evidence type="ECO:0000259" key="11">
    <source>
        <dbReference type="PROSITE" id="PS01124"/>
    </source>
</evidence>
<evidence type="ECO:0000256" key="2">
    <source>
        <dbReference type="ARBA" id="ARBA00008711"/>
    </source>
</evidence>
<dbReference type="SUPFAM" id="SSF53155">
    <property type="entry name" value="Methylated DNA-protein cysteine methyltransferase domain"/>
    <property type="match status" value="1"/>
</dbReference>
<dbReference type="SUPFAM" id="SSF46689">
    <property type="entry name" value="Homeodomain-like"/>
    <property type="match status" value="1"/>
</dbReference>
<evidence type="ECO:0000256" key="6">
    <source>
        <dbReference type="ARBA" id="ARBA00022763"/>
    </source>
</evidence>
<proteinExistence type="inferred from homology"/>
<dbReference type="Gene3D" id="1.10.10.60">
    <property type="entry name" value="Homeodomain-like"/>
    <property type="match status" value="1"/>
</dbReference>
<dbReference type="EC" id="2.1.1.63" evidence="3"/>
<gene>
    <name evidence="12" type="ORF">EG028_18990</name>
</gene>
<keyword evidence="7" id="KW-0805">Transcription regulation</keyword>
<dbReference type="PROSITE" id="PS00374">
    <property type="entry name" value="MGMT"/>
    <property type="match status" value="1"/>
</dbReference>
<keyword evidence="6" id="KW-0227">DNA damage</keyword>
<comment type="similarity">
    <text evidence="2">Belongs to the MGMT family.</text>
</comment>
<dbReference type="InterPro" id="IPR009057">
    <property type="entry name" value="Homeodomain-like_sf"/>
</dbReference>
<dbReference type="Proteomes" id="UP000279089">
    <property type="component" value="Unassembled WGS sequence"/>
</dbReference>
<reference evidence="13" key="1">
    <citation type="submission" date="2018-11" db="EMBL/GenBank/DDBJ databases">
        <title>Chitinophaga lutea sp.nov., isolate from arsenic contaminated soil.</title>
        <authorList>
            <person name="Zong Y."/>
        </authorList>
    </citation>
    <scope>NUCLEOTIDE SEQUENCE [LARGE SCALE GENOMIC DNA]</scope>
    <source>
        <strain evidence="13">YLT18</strain>
    </source>
</reference>
<dbReference type="InterPro" id="IPR036388">
    <property type="entry name" value="WH-like_DNA-bd_sf"/>
</dbReference>
<dbReference type="AlphaFoldDB" id="A0A3N4MDP7"/>
<dbReference type="GO" id="GO:0003700">
    <property type="term" value="F:DNA-binding transcription factor activity"/>
    <property type="evidence" value="ECO:0007669"/>
    <property type="project" value="InterPro"/>
</dbReference>
<evidence type="ECO:0000256" key="3">
    <source>
        <dbReference type="ARBA" id="ARBA00011918"/>
    </source>
</evidence>
<comment type="caution">
    <text evidence="12">The sequence shown here is derived from an EMBL/GenBank/DDBJ whole genome shotgun (WGS) entry which is preliminary data.</text>
</comment>
<protein>
    <recommendedName>
        <fullName evidence="3">methylated-DNA--[protein]-cysteine S-methyltransferase</fullName>
        <ecNumber evidence="3">2.1.1.63</ecNumber>
    </recommendedName>
</protein>
<dbReference type="PROSITE" id="PS01124">
    <property type="entry name" value="HTH_ARAC_FAMILY_2"/>
    <property type="match status" value="1"/>
</dbReference>
<dbReference type="CDD" id="cd06445">
    <property type="entry name" value="ATase"/>
    <property type="match status" value="1"/>
</dbReference>
<dbReference type="InterPro" id="IPR001497">
    <property type="entry name" value="MethylDNA_cys_MeTrfase_AS"/>
</dbReference>
<dbReference type="PANTHER" id="PTHR10815">
    <property type="entry name" value="METHYLATED-DNA--PROTEIN-CYSTEINE METHYLTRANSFERASE"/>
    <property type="match status" value="1"/>
</dbReference>
<keyword evidence="13" id="KW-1185">Reference proteome</keyword>
<evidence type="ECO:0000256" key="8">
    <source>
        <dbReference type="ARBA" id="ARBA00023163"/>
    </source>
</evidence>
<dbReference type="NCBIfam" id="TIGR00589">
    <property type="entry name" value="ogt"/>
    <property type="match status" value="1"/>
</dbReference>
<dbReference type="InterPro" id="IPR036217">
    <property type="entry name" value="MethylDNA_cys_MeTrfase_DNAb"/>
</dbReference>
<dbReference type="FunFam" id="1.10.10.10:FF:000214">
    <property type="entry name" value="Methylated-DNA--protein-cysteine methyltransferase"/>
    <property type="match status" value="1"/>
</dbReference>
<keyword evidence="9" id="KW-0234">DNA repair</keyword>
<organism evidence="12 13">
    <name type="scientific">Chitinophaga barathri</name>
    <dbReference type="NCBI Taxonomy" id="1647451"/>
    <lineage>
        <taxon>Bacteria</taxon>
        <taxon>Pseudomonadati</taxon>
        <taxon>Bacteroidota</taxon>
        <taxon>Chitinophagia</taxon>
        <taxon>Chitinophagales</taxon>
        <taxon>Chitinophagaceae</taxon>
        <taxon>Chitinophaga</taxon>
    </lineage>
</organism>
<dbReference type="GO" id="GO:0003908">
    <property type="term" value="F:methylated-DNA-[protein]-cysteine S-methyltransferase activity"/>
    <property type="evidence" value="ECO:0007669"/>
    <property type="project" value="UniProtKB-EC"/>
</dbReference>
<dbReference type="Gene3D" id="3.30.160.70">
    <property type="entry name" value="Methylated DNA-protein cysteine methyltransferase domain"/>
    <property type="match status" value="1"/>
</dbReference>
<dbReference type="InterPro" id="IPR018060">
    <property type="entry name" value="HTH_AraC"/>
</dbReference>
<evidence type="ECO:0000313" key="12">
    <source>
        <dbReference type="EMBL" id="RPD39727.1"/>
    </source>
</evidence>
<dbReference type="SMART" id="SM00342">
    <property type="entry name" value="HTH_ARAC"/>
    <property type="match status" value="1"/>
</dbReference>
<dbReference type="Pfam" id="PF12833">
    <property type="entry name" value="HTH_18"/>
    <property type="match status" value="1"/>
</dbReference>
<evidence type="ECO:0000256" key="9">
    <source>
        <dbReference type="ARBA" id="ARBA00023204"/>
    </source>
</evidence>
<dbReference type="GO" id="GO:0006281">
    <property type="term" value="P:DNA repair"/>
    <property type="evidence" value="ECO:0007669"/>
    <property type="project" value="UniProtKB-KW"/>
</dbReference>
<dbReference type="Gene3D" id="1.10.10.10">
    <property type="entry name" value="Winged helix-like DNA-binding domain superfamily/Winged helix DNA-binding domain"/>
    <property type="match status" value="1"/>
</dbReference>
<dbReference type="RefSeq" id="WP_120515865.1">
    <property type="nucleotide sequence ID" value="NZ_QXZY01000004.1"/>
</dbReference>